<evidence type="ECO:0000313" key="2">
    <source>
        <dbReference type="EMBL" id="ANE51797.1"/>
    </source>
</evidence>
<dbReference type="PANTHER" id="PTHR43464">
    <property type="entry name" value="METHYLTRANSFERASE"/>
    <property type="match status" value="1"/>
</dbReference>
<proteinExistence type="predicted"/>
<name>A0A172TYH9_9BACT</name>
<dbReference type="STRING" id="1492898.SY85_16160"/>
<dbReference type="PANTHER" id="PTHR43464:SF78">
    <property type="entry name" value="SLR1117 PROTEIN"/>
    <property type="match status" value="1"/>
</dbReference>
<reference evidence="3" key="1">
    <citation type="submission" date="2015-01" db="EMBL/GenBank/DDBJ databases">
        <title>Flavisolibacter sp./LCS9/ whole genome sequencing.</title>
        <authorList>
            <person name="Kim M.K."/>
            <person name="Srinivasan S."/>
            <person name="Lee J.-J."/>
        </authorList>
    </citation>
    <scope>NUCLEOTIDE SEQUENCE [LARGE SCALE GENOMIC DNA]</scope>
    <source>
        <strain evidence="3">LCS9</strain>
    </source>
</reference>
<dbReference type="SUPFAM" id="SSF53335">
    <property type="entry name" value="S-adenosyl-L-methionine-dependent methyltransferases"/>
    <property type="match status" value="1"/>
</dbReference>
<keyword evidence="3" id="KW-1185">Reference proteome</keyword>
<dbReference type="AlphaFoldDB" id="A0A172TYH9"/>
<dbReference type="GO" id="GO:0008168">
    <property type="term" value="F:methyltransferase activity"/>
    <property type="evidence" value="ECO:0007669"/>
    <property type="project" value="TreeGrafter"/>
</dbReference>
<dbReference type="OrthoDB" id="1524727at2"/>
<dbReference type="Proteomes" id="UP000077177">
    <property type="component" value="Chromosome"/>
</dbReference>
<accession>A0A172TYH9</accession>
<feature type="domain" description="Methyltransferase" evidence="1">
    <location>
        <begin position="46"/>
        <end position="142"/>
    </location>
</feature>
<dbReference type="InterPro" id="IPR029063">
    <property type="entry name" value="SAM-dependent_MTases_sf"/>
</dbReference>
<dbReference type="Gene3D" id="3.40.50.150">
    <property type="entry name" value="Vaccinia Virus protein VP39"/>
    <property type="match status" value="1"/>
</dbReference>
<dbReference type="CDD" id="cd02440">
    <property type="entry name" value="AdoMet_MTases"/>
    <property type="match status" value="1"/>
</dbReference>
<dbReference type="RefSeq" id="WP_066405927.1">
    <property type="nucleotide sequence ID" value="NZ_CP011390.1"/>
</dbReference>
<reference evidence="2 3" key="2">
    <citation type="journal article" date="2016" name="Int. J. Syst. Evol. Microbiol.">
        <title>Flavisolibacter tropicus sp. nov., isolated from tropical soil.</title>
        <authorList>
            <person name="Lee J.J."/>
            <person name="Kang M.S."/>
            <person name="Kim G.S."/>
            <person name="Lee C.S."/>
            <person name="Lim S."/>
            <person name="Lee J."/>
            <person name="Roh S.H."/>
            <person name="Kang H."/>
            <person name="Ha J.M."/>
            <person name="Bae S."/>
            <person name="Jung H.Y."/>
            <person name="Kim M.K."/>
        </authorList>
    </citation>
    <scope>NUCLEOTIDE SEQUENCE [LARGE SCALE GENOMIC DNA]</scope>
    <source>
        <strain evidence="2 3">LCS9</strain>
    </source>
</reference>
<evidence type="ECO:0000259" key="1">
    <source>
        <dbReference type="Pfam" id="PF13649"/>
    </source>
</evidence>
<protein>
    <recommendedName>
        <fullName evidence="1">Methyltransferase domain-containing protein</fullName>
    </recommendedName>
</protein>
<dbReference type="EMBL" id="CP011390">
    <property type="protein sequence ID" value="ANE51797.1"/>
    <property type="molecule type" value="Genomic_DNA"/>
</dbReference>
<gene>
    <name evidence="2" type="ORF">SY85_16160</name>
</gene>
<sequence length="270" mass="30396">MENQTIKAYYAHEIEAYRLETPVFKLEGIRTKELLGRYLSVPSLKVLDIGGGAGYYAFWLQEQGHQVTLVDLSPTNIELAQKRAASSGITLHQISEGDARQLDFSDAQFDVVLMFGPLYHLIERENRMRALTEARRVLKPGGLLLSAVISRYASLFDGFQRDLVLDAPFYSILKDDLASGVHVNETDNLDYFTTAYFHTPTAIKEEIAESGLALEKLIAIESFGWIVPNFQEKQNDPAYMEKLLNSIRVVEEQEDLVAMSPHIMAVAHKA</sequence>
<evidence type="ECO:0000313" key="3">
    <source>
        <dbReference type="Proteomes" id="UP000077177"/>
    </source>
</evidence>
<dbReference type="Pfam" id="PF13649">
    <property type="entry name" value="Methyltransf_25"/>
    <property type="match status" value="1"/>
</dbReference>
<dbReference type="KEGG" id="fla:SY85_16160"/>
<dbReference type="InterPro" id="IPR041698">
    <property type="entry name" value="Methyltransf_25"/>
</dbReference>
<organism evidence="2 3">
    <name type="scientific">Flavisolibacter tropicus</name>
    <dbReference type="NCBI Taxonomy" id="1492898"/>
    <lineage>
        <taxon>Bacteria</taxon>
        <taxon>Pseudomonadati</taxon>
        <taxon>Bacteroidota</taxon>
        <taxon>Chitinophagia</taxon>
        <taxon>Chitinophagales</taxon>
        <taxon>Chitinophagaceae</taxon>
        <taxon>Flavisolibacter</taxon>
    </lineage>
</organism>